<dbReference type="EMBL" id="HG316462">
    <property type="protein sequence ID" value="CDF90923.1"/>
    <property type="molecule type" value="Genomic_DNA"/>
</dbReference>
<feature type="transmembrane region" description="Helical" evidence="11">
    <location>
        <begin position="613"/>
        <end position="634"/>
    </location>
</feature>
<accession>A0A8J2T8R4</accession>
<feature type="chain" id="PRO_5035197123" evidence="12">
    <location>
        <begin position="22"/>
        <end position="1177"/>
    </location>
</feature>
<keyword evidence="10" id="KW-0325">Glycoprotein</keyword>
<dbReference type="Pfam" id="PF16414">
    <property type="entry name" value="NPC1_N"/>
    <property type="match status" value="1"/>
</dbReference>
<evidence type="ECO:0000256" key="10">
    <source>
        <dbReference type="ARBA" id="ARBA00023180"/>
    </source>
</evidence>
<dbReference type="FunFam" id="1.20.1640.10:FF:000029">
    <property type="entry name" value="Putative Patched sphingolipid transporter"/>
    <property type="match status" value="1"/>
</dbReference>
<dbReference type="Pfam" id="PF12349">
    <property type="entry name" value="Sterol-sensing"/>
    <property type="match status" value="1"/>
</dbReference>
<feature type="transmembrane region" description="Helical" evidence="11">
    <location>
        <begin position="665"/>
        <end position="684"/>
    </location>
</feature>
<dbReference type="Pfam" id="PF22314">
    <property type="entry name" value="NPC1_MLD"/>
    <property type="match status" value="1"/>
</dbReference>
<evidence type="ECO:0000313" key="15">
    <source>
        <dbReference type="Proteomes" id="UP000019375"/>
    </source>
</evidence>
<keyword evidence="9" id="KW-1015">Disulfide bond</keyword>
<proteinExistence type="inferred from homology"/>
<feature type="transmembrane region" description="Helical" evidence="11">
    <location>
        <begin position="1027"/>
        <end position="1046"/>
    </location>
</feature>
<evidence type="ECO:0000256" key="8">
    <source>
        <dbReference type="ARBA" id="ARBA00023136"/>
    </source>
</evidence>
<evidence type="ECO:0000259" key="13">
    <source>
        <dbReference type="PROSITE" id="PS50156"/>
    </source>
</evidence>
<evidence type="ECO:0000256" key="5">
    <source>
        <dbReference type="ARBA" id="ARBA00022729"/>
    </source>
</evidence>
<feature type="transmembrane region" description="Helical" evidence="11">
    <location>
        <begin position="556"/>
        <end position="574"/>
    </location>
</feature>
<keyword evidence="15" id="KW-1185">Reference proteome</keyword>
<keyword evidence="7" id="KW-0445">Lipid transport</keyword>
<evidence type="ECO:0000256" key="2">
    <source>
        <dbReference type="ARBA" id="ARBA00005585"/>
    </source>
</evidence>
<dbReference type="PANTHER" id="PTHR45727">
    <property type="entry name" value="NPC INTRACELLULAR CHOLESTEROL TRANSPORTER 1"/>
    <property type="match status" value="1"/>
</dbReference>
<evidence type="ECO:0000256" key="1">
    <source>
        <dbReference type="ARBA" id="ARBA00004141"/>
    </source>
</evidence>
<protein>
    <submittedName>
        <fullName evidence="14">ZYBA0S09-00804g1_1</fullName>
    </submittedName>
</protein>
<feature type="transmembrane region" description="Helical" evidence="11">
    <location>
        <begin position="1132"/>
        <end position="1152"/>
    </location>
</feature>
<keyword evidence="8 11" id="KW-0472">Membrane</keyword>
<name>A0A8J2T8R4_ZYGB2</name>
<comment type="subcellular location">
    <subcellularLocation>
        <location evidence="1">Membrane</location>
        <topology evidence="1">Multi-pass membrane protein</topology>
    </subcellularLocation>
</comment>
<dbReference type="SUPFAM" id="SSF82866">
    <property type="entry name" value="Multidrug efflux transporter AcrB transmembrane domain"/>
    <property type="match status" value="2"/>
</dbReference>
<keyword evidence="5 12" id="KW-0732">Signal</keyword>
<dbReference type="AlphaFoldDB" id="A0A8J2T8R4"/>
<evidence type="ECO:0000256" key="7">
    <source>
        <dbReference type="ARBA" id="ARBA00023055"/>
    </source>
</evidence>
<dbReference type="OrthoDB" id="6510177at2759"/>
<dbReference type="InterPro" id="IPR053958">
    <property type="entry name" value="HMGCR/SNAP/NPC1-like_SSD"/>
</dbReference>
<dbReference type="PANTHER" id="PTHR45727:SF2">
    <property type="entry name" value="NPC INTRACELLULAR CHOLESTEROL TRANSPORTER 1"/>
    <property type="match status" value="1"/>
</dbReference>
<feature type="transmembrane region" description="Helical" evidence="11">
    <location>
        <begin position="1052"/>
        <end position="1073"/>
    </location>
</feature>
<dbReference type="Gene3D" id="1.20.1640.10">
    <property type="entry name" value="Multidrug efflux transporter AcrB transmembrane domain"/>
    <property type="match status" value="2"/>
</dbReference>
<reference evidence="15" key="1">
    <citation type="journal article" date="2013" name="Genome Announc.">
        <title>Genome sequence of the food spoilage yeast Zygosaccharomyces bailii CLIB 213(T).</title>
        <authorList>
            <person name="Galeote V."/>
            <person name="Bigey F."/>
            <person name="Devillers H."/>
            <person name="Neuveglise C."/>
            <person name="Dequin S."/>
        </authorList>
    </citation>
    <scope>NUCLEOTIDE SEQUENCE [LARGE SCALE GENOMIC DNA]</scope>
    <source>
        <strain evidence="15">CLIB 213 / ATCC 58445 / CBS 680 / CCRC 21525 / NBRC 1098 / NCYC 1416 / NRRL Y-2227</strain>
    </source>
</reference>
<evidence type="ECO:0000313" key="14">
    <source>
        <dbReference type="EMBL" id="CDF90923.1"/>
    </source>
</evidence>
<dbReference type="GO" id="GO:0016020">
    <property type="term" value="C:membrane"/>
    <property type="evidence" value="ECO:0007669"/>
    <property type="project" value="UniProtKB-SubCell"/>
</dbReference>
<feature type="transmembrane region" description="Helical" evidence="11">
    <location>
        <begin position="690"/>
        <end position="716"/>
    </location>
</feature>
<evidence type="ECO:0000256" key="9">
    <source>
        <dbReference type="ARBA" id="ARBA00023157"/>
    </source>
</evidence>
<dbReference type="GO" id="GO:0015918">
    <property type="term" value="P:sterol transport"/>
    <property type="evidence" value="ECO:0007669"/>
    <property type="project" value="TreeGrafter"/>
</dbReference>
<sequence length="1177" mass="132216">MLLSTLWITSISLVNVAGATAQCAIYGNCGKKSIFGQELPCPVNSTFEPEPASDDLKELLVGVCGEEWKEIDTLCCTKDQVLSLKKNLKKAQNIIASCPACMKNFNNLFCHFTCSPEQRNFVNVTRTQQSMDHREIVAEVDVFTNASWASLFYDSCKDVKFSATNGYAMDLIGGGAKNYTEFLKFLGDEKPLLGGSPFQINYLYETQDSFKLFNETGYPCNDPVYKCACADCDASCPELGRLRKGSCTVGKLNCFSFSVLIVYAALLLGVILLHIYLFLFKKKTSLISNDDNTSAENSGMTSGDRLFETYDVKSYRINNFISYVAGGVSRYVANNPYFVLAFSAGLVAVSGLLLAIFGELETDPINLWVNQNDEKFKEKMYFDEKFGEFYRVEQIFVVNETGPVMSYDTMKWWFKAERDITELLRNSEGITYQDLCFRPSENSTCVIESYTQYFQGDLPVKSTWKGQLKACTDSPVNCLPTFQQPLPKNMLFSDDNVLQSKAFVVTLLVDNHTEEAELWEQELEEYLLHLDIPEGLRISFNTDMSLEKELNINNDIWIICASYFVMFVYASWALKKRNGESRWFLGFAGILIVASSVICAAGVLSTLGLKSTLIIAEVIPFLILAIGVDNIFLITHEFDRITEEQYAKRIDERIVKAVQRISPSIFASLLCQAGCFLIAAFVSMPAVHNFALYSALSVGFNVLLQLTAYIAILVLYEKEYGVAPHLPLDEEKKSAIFGERYFNFISKKMKVLSLFVTYTLVSLVFIPEIKFGLDQKLAVPQDSYLVDYFQDAYQYLNVGPPVYFVVKDLDVTKRENQQKLCGKFTTCDTKSLNNVLEQERKRSTVTGPVANWLDDFLMFLDPQLDQCCRFKKGTHEVCPPNFPSKRCETCYEEGDWQYDMSGMPEGKDFLEFMEIWINTPSEPCPLGGKAPYSNAIAYNGKKIEASSFRSSHRPLTSQKDFILAYDDAIRITKSMKGLNVFAYSPFYIFFVQYKSLLSSTLVLLASALALIYVVSAVLLGSIVSASLLTFTVLMILVDIGAFMAWFNISLNAVSLVNLVICVGLAVEFCIHIVRAFTMLPHGTKNDRDSRVRYAMVTIGDSVFKGITMTKFIGVCVLAFAKSKIFQVFYFRMWFALIVFASAHALVFLPILLSLAGGKSYVDDSADSETSDDSARES</sequence>
<evidence type="ECO:0000256" key="3">
    <source>
        <dbReference type="ARBA" id="ARBA00022448"/>
    </source>
</evidence>
<feature type="transmembrane region" description="Helical" evidence="11">
    <location>
        <begin position="1093"/>
        <end position="1120"/>
    </location>
</feature>
<feature type="signal peptide" evidence="12">
    <location>
        <begin position="1"/>
        <end position="21"/>
    </location>
</feature>
<feature type="transmembrane region" description="Helical" evidence="11">
    <location>
        <begin position="255"/>
        <end position="279"/>
    </location>
</feature>
<dbReference type="InterPro" id="IPR000731">
    <property type="entry name" value="SSD"/>
</dbReference>
<keyword evidence="4 11" id="KW-0812">Transmembrane</keyword>
<dbReference type="PROSITE" id="PS50156">
    <property type="entry name" value="SSD"/>
    <property type="match status" value="1"/>
</dbReference>
<feature type="transmembrane region" description="Helical" evidence="11">
    <location>
        <begin position="337"/>
        <end position="357"/>
    </location>
</feature>
<feature type="transmembrane region" description="Helical" evidence="11">
    <location>
        <begin position="1001"/>
        <end position="1020"/>
    </location>
</feature>
<evidence type="ECO:0000256" key="4">
    <source>
        <dbReference type="ARBA" id="ARBA00022692"/>
    </source>
</evidence>
<dbReference type="Proteomes" id="UP000019375">
    <property type="component" value="Unassembled WGS sequence"/>
</dbReference>
<evidence type="ECO:0000256" key="6">
    <source>
        <dbReference type="ARBA" id="ARBA00022989"/>
    </source>
</evidence>
<keyword evidence="3" id="KW-0813">Transport</keyword>
<feature type="domain" description="SSD" evidence="13">
    <location>
        <begin position="555"/>
        <end position="715"/>
    </location>
</feature>
<feature type="transmembrane region" description="Helical" evidence="11">
    <location>
        <begin position="583"/>
        <end position="607"/>
    </location>
</feature>
<comment type="similarity">
    <text evidence="2">Belongs to the patched family.</text>
</comment>
<evidence type="ECO:0000256" key="12">
    <source>
        <dbReference type="SAM" id="SignalP"/>
    </source>
</evidence>
<gene>
    <name evidence="14" type="ORF">BN860_00804g</name>
</gene>
<organism evidence="14 15">
    <name type="scientific">Zygosaccharomyces bailii (strain CLIB 213 / ATCC 58445 / CBS 680 / BCRC 21525 / NBRC 1098 / NCYC 1416 / NRRL Y-2227)</name>
    <dbReference type="NCBI Taxonomy" id="1333698"/>
    <lineage>
        <taxon>Eukaryota</taxon>
        <taxon>Fungi</taxon>
        <taxon>Dikarya</taxon>
        <taxon>Ascomycota</taxon>
        <taxon>Saccharomycotina</taxon>
        <taxon>Saccharomycetes</taxon>
        <taxon>Saccharomycetales</taxon>
        <taxon>Saccharomycetaceae</taxon>
        <taxon>Zygosaccharomyces</taxon>
    </lineage>
</organism>
<keyword evidence="6 11" id="KW-1133">Transmembrane helix</keyword>
<dbReference type="InterPro" id="IPR032190">
    <property type="entry name" value="NPC1_N"/>
</dbReference>
<evidence type="ECO:0000256" key="11">
    <source>
        <dbReference type="SAM" id="Phobius"/>
    </source>
</evidence>
<dbReference type="GO" id="GO:0032934">
    <property type="term" value="F:sterol binding"/>
    <property type="evidence" value="ECO:0007669"/>
    <property type="project" value="TreeGrafter"/>
</dbReference>
<dbReference type="InterPro" id="IPR053956">
    <property type="entry name" value="NPC1_MLD"/>
</dbReference>